<keyword evidence="4 5" id="KW-0472">Membrane</keyword>
<feature type="transmembrane region" description="Helical" evidence="5">
    <location>
        <begin position="448"/>
        <end position="475"/>
    </location>
</feature>
<sequence length="553" mass="61127">MMTAPVALRVSEAAPLLSSTASETAPSLLEPPKKKSKPWVLLCVLVFVLIAIVDIGEFLAEGPKTRVFEANLCERYYREQDPSKILPDGTVNEEYCKEDEIQQKLASIFGWQDLFDAIPGILLAVPFGTLADKYGRKWVLASSLLGLQLSSSWVLFICWFRSFSLQLTWVSSIFFLIGGGPMVATAIGLSMVSDICPPEKRTAIFVYLMASVLVAELMAPIIAARLMENGAWLPLLLALGIQQVGISIAIFFPETLHLRDLPEPEDDQSEPIREPINIRRPSHRQIRKLFGPKAQIHHFQDAFRFLRRDLQVTLAIFTFFASRIGRQVLSLLIRYASKRYHWKIAKANYLLSFRAATNLVALTVCVPVVNLILLRVVRLPAHLADIWLARGSALLSAFSFFLMAASADPALLIIGLLVYNLGTGYGAAMRSISIYVVGGQSSPDIGRLFAVIAIMENVGSMIAGPTLAAALQWGIDHGEPWIGMPFVFAMVVFALMSLVTFLISVKDKPAPSYDEVQSSELSSPMASPVLEQSLNFETMNRHTHDDQYSGRPA</sequence>
<reference evidence="8" key="1">
    <citation type="journal article" date="2020" name="Stud. Mycol.">
        <title>101 Dothideomycetes genomes: A test case for predicting lifestyles and emergence of pathogens.</title>
        <authorList>
            <person name="Haridas S."/>
            <person name="Albert R."/>
            <person name="Binder M."/>
            <person name="Bloem J."/>
            <person name="LaButti K."/>
            <person name="Salamov A."/>
            <person name="Andreopoulos B."/>
            <person name="Baker S."/>
            <person name="Barry K."/>
            <person name="Bills G."/>
            <person name="Bluhm B."/>
            <person name="Cannon C."/>
            <person name="Castanera R."/>
            <person name="Culley D."/>
            <person name="Daum C."/>
            <person name="Ezra D."/>
            <person name="Gonzalez J."/>
            <person name="Henrissat B."/>
            <person name="Kuo A."/>
            <person name="Liang C."/>
            <person name="Lipzen A."/>
            <person name="Lutzoni F."/>
            <person name="Magnuson J."/>
            <person name="Mondo S."/>
            <person name="Nolan M."/>
            <person name="Ohm R."/>
            <person name="Pangilinan J."/>
            <person name="Park H.-J."/>
            <person name="Ramirez L."/>
            <person name="Alfaro M."/>
            <person name="Sun H."/>
            <person name="Tritt A."/>
            <person name="Yoshinaga Y."/>
            <person name="Zwiers L.-H."/>
            <person name="Turgeon B."/>
            <person name="Goodwin S."/>
            <person name="Spatafora J."/>
            <person name="Crous P."/>
            <person name="Grigoriev I."/>
        </authorList>
    </citation>
    <scope>NUCLEOTIDE SEQUENCE [LARGE SCALE GENOMIC DNA]</scope>
    <source>
        <strain evidence="8">CBS 304.66</strain>
    </source>
</reference>
<feature type="transmembrane region" description="Helical" evidence="5">
    <location>
        <begin position="37"/>
        <end position="56"/>
    </location>
</feature>
<feature type="transmembrane region" description="Helical" evidence="5">
    <location>
        <begin position="355"/>
        <end position="374"/>
    </location>
</feature>
<dbReference type="Gene3D" id="1.20.1250.20">
    <property type="entry name" value="MFS general substrate transporter like domains"/>
    <property type="match status" value="1"/>
</dbReference>
<gene>
    <name evidence="7" type="ORF">CC78DRAFT_494118</name>
</gene>
<feature type="transmembrane region" description="Helical" evidence="5">
    <location>
        <begin position="138"/>
        <end position="163"/>
    </location>
</feature>
<feature type="transmembrane region" description="Helical" evidence="5">
    <location>
        <begin position="169"/>
        <end position="192"/>
    </location>
</feature>
<evidence type="ECO:0000256" key="5">
    <source>
        <dbReference type="SAM" id="Phobius"/>
    </source>
</evidence>
<dbReference type="AlphaFoldDB" id="A0A9P4N4Q5"/>
<dbReference type="PANTHER" id="PTHR23507">
    <property type="entry name" value="ZGC:174356"/>
    <property type="match status" value="1"/>
</dbReference>
<dbReference type="EMBL" id="ML986611">
    <property type="protein sequence ID" value="KAF2265063.1"/>
    <property type="molecule type" value="Genomic_DNA"/>
</dbReference>
<dbReference type="GO" id="GO:0016020">
    <property type="term" value="C:membrane"/>
    <property type="evidence" value="ECO:0007669"/>
    <property type="project" value="UniProtKB-SubCell"/>
</dbReference>
<keyword evidence="2 5" id="KW-0812">Transmembrane</keyword>
<dbReference type="InterPro" id="IPR011701">
    <property type="entry name" value="MFS"/>
</dbReference>
<dbReference type="OrthoDB" id="194139at2759"/>
<feature type="transmembrane region" description="Helical" evidence="5">
    <location>
        <begin position="386"/>
        <end position="404"/>
    </location>
</feature>
<evidence type="ECO:0000313" key="8">
    <source>
        <dbReference type="Proteomes" id="UP000800093"/>
    </source>
</evidence>
<evidence type="ECO:0000259" key="6">
    <source>
        <dbReference type="PROSITE" id="PS50850"/>
    </source>
</evidence>
<name>A0A9P4N4Q5_9PLEO</name>
<dbReference type="Proteomes" id="UP000800093">
    <property type="component" value="Unassembled WGS sequence"/>
</dbReference>
<feature type="domain" description="Major facilitator superfamily (MFS) profile" evidence="6">
    <location>
        <begin position="40"/>
        <end position="508"/>
    </location>
</feature>
<evidence type="ECO:0000256" key="2">
    <source>
        <dbReference type="ARBA" id="ARBA00022692"/>
    </source>
</evidence>
<dbReference type="GO" id="GO:0022857">
    <property type="term" value="F:transmembrane transporter activity"/>
    <property type="evidence" value="ECO:0007669"/>
    <property type="project" value="InterPro"/>
</dbReference>
<keyword evidence="3 5" id="KW-1133">Transmembrane helix</keyword>
<proteinExistence type="predicted"/>
<comment type="caution">
    <text evidence="7">The sequence shown here is derived from an EMBL/GenBank/DDBJ whole genome shotgun (WGS) entry which is preliminary data.</text>
</comment>
<feature type="transmembrane region" description="Helical" evidence="5">
    <location>
        <begin position="481"/>
        <end position="503"/>
    </location>
</feature>
<feature type="transmembrane region" description="Helical" evidence="5">
    <location>
        <begin position="204"/>
        <end position="226"/>
    </location>
</feature>
<dbReference type="PROSITE" id="PS50850">
    <property type="entry name" value="MFS"/>
    <property type="match status" value="1"/>
</dbReference>
<dbReference type="PANTHER" id="PTHR23507:SF1">
    <property type="entry name" value="FI18259P1-RELATED"/>
    <property type="match status" value="1"/>
</dbReference>
<feature type="transmembrane region" description="Helical" evidence="5">
    <location>
        <begin position="232"/>
        <end position="252"/>
    </location>
</feature>
<comment type="subcellular location">
    <subcellularLocation>
        <location evidence="1">Membrane</location>
        <topology evidence="1">Multi-pass membrane protein</topology>
    </subcellularLocation>
</comment>
<evidence type="ECO:0000256" key="1">
    <source>
        <dbReference type="ARBA" id="ARBA00004141"/>
    </source>
</evidence>
<evidence type="ECO:0000256" key="3">
    <source>
        <dbReference type="ARBA" id="ARBA00022989"/>
    </source>
</evidence>
<protein>
    <submittedName>
        <fullName evidence="7">MFS general substrate transporter</fullName>
    </submittedName>
</protein>
<feature type="transmembrane region" description="Helical" evidence="5">
    <location>
        <begin position="312"/>
        <end position="335"/>
    </location>
</feature>
<dbReference type="Pfam" id="PF07690">
    <property type="entry name" value="MFS_1"/>
    <property type="match status" value="1"/>
</dbReference>
<accession>A0A9P4N4Q5</accession>
<dbReference type="SUPFAM" id="SSF103473">
    <property type="entry name" value="MFS general substrate transporter"/>
    <property type="match status" value="1"/>
</dbReference>
<evidence type="ECO:0000313" key="7">
    <source>
        <dbReference type="EMBL" id="KAF2265063.1"/>
    </source>
</evidence>
<keyword evidence="8" id="KW-1185">Reference proteome</keyword>
<evidence type="ECO:0000256" key="4">
    <source>
        <dbReference type="ARBA" id="ARBA00023136"/>
    </source>
</evidence>
<feature type="transmembrane region" description="Helical" evidence="5">
    <location>
        <begin position="410"/>
        <end position="428"/>
    </location>
</feature>
<dbReference type="InterPro" id="IPR020846">
    <property type="entry name" value="MFS_dom"/>
</dbReference>
<organism evidence="7 8">
    <name type="scientific">Lojkania enalia</name>
    <dbReference type="NCBI Taxonomy" id="147567"/>
    <lineage>
        <taxon>Eukaryota</taxon>
        <taxon>Fungi</taxon>
        <taxon>Dikarya</taxon>
        <taxon>Ascomycota</taxon>
        <taxon>Pezizomycotina</taxon>
        <taxon>Dothideomycetes</taxon>
        <taxon>Pleosporomycetidae</taxon>
        <taxon>Pleosporales</taxon>
        <taxon>Pleosporales incertae sedis</taxon>
        <taxon>Lojkania</taxon>
    </lineage>
</organism>
<dbReference type="InterPro" id="IPR036259">
    <property type="entry name" value="MFS_trans_sf"/>
</dbReference>